<dbReference type="RefSeq" id="WP_109604425.1">
    <property type="nucleotide sequence ID" value="NZ_JAMHJO010000003.1"/>
</dbReference>
<gene>
    <name evidence="3" type="ORF">C7380_105147</name>
</gene>
<evidence type="ECO:0000313" key="4">
    <source>
        <dbReference type="Proteomes" id="UP000245921"/>
    </source>
</evidence>
<reference evidence="3 4" key="1">
    <citation type="submission" date="2018-05" db="EMBL/GenBank/DDBJ databases">
        <title>Genomic Encyclopedia of Type Strains, Phase IV (KMG-IV): sequencing the most valuable type-strain genomes for metagenomic binning, comparative biology and taxonomic classification.</title>
        <authorList>
            <person name="Goeker M."/>
        </authorList>
    </citation>
    <scope>NUCLEOTIDE SEQUENCE [LARGE SCALE GENOMIC DNA]</scope>
    <source>
        <strain evidence="3 4">DSM 24906</strain>
    </source>
</reference>
<dbReference type="AlphaFoldDB" id="A0AA45HJ26"/>
<dbReference type="Pfam" id="PF01968">
    <property type="entry name" value="Hydantoinase_A"/>
    <property type="match status" value="1"/>
</dbReference>
<dbReference type="InterPro" id="IPR002821">
    <property type="entry name" value="Hydantoinase_A"/>
</dbReference>
<dbReference type="InterPro" id="IPR043129">
    <property type="entry name" value="ATPase_NBD"/>
</dbReference>
<feature type="domain" description="Hydantoinase A/oxoprolinase" evidence="1">
    <location>
        <begin position="194"/>
        <end position="501"/>
    </location>
</feature>
<dbReference type="Pfam" id="PF05378">
    <property type="entry name" value="Hydant_A_N"/>
    <property type="match status" value="1"/>
</dbReference>
<feature type="domain" description="Hydantoinase/oxoprolinase N-terminal" evidence="2">
    <location>
        <begin position="6"/>
        <end position="174"/>
    </location>
</feature>
<dbReference type="InterPro" id="IPR008040">
    <property type="entry name" value="Hydant_A_N"/>
</dbReference>
<dbReference type="PANTHER" id="PTHR11365">
    <property type="entry name" value="5-OXOPROLINASE RELATED"/>
    <property type="match status" value="1"/>
</dbReference>
<dbReference type="Gene3D" id="3.30.420.40">
    <property type="match status" value="1"/>
</dbReference>
<accession>A0AA45HJ26</accession>
<dbReference type="InterPro" id="IPR045079">
    <property type="entry name" value="Oxoprolinase-like"/>
</dbReference>
<evidence type="ECO:0000259" key="1">
    <source>
        <dbReference type="Pfam" id="PF01968"/>
    </source>
</evidence>
<evidence type="ECO:0000313" key="3">
    <source>
        <dbReference type="EMBL" id="PWJ95517.1"/>
    </source>
</evidence>
<name>A0AA45HJ26_9BACT</name>
<dbReference type="GO" id="GO:0017168">
    <property type="term" value="F:5-oxoprolinase (ATP-hydrolyzing) activity"/>
    <property type="evidence" value="ECO:0007669"/>
    <property type="project" value="TreeGrafter"/>
</dbReference>
<dbReference type="EMBL" id="QGGI01000005">
    <property type="protein sequence ID" value="PWJ95517.1"/>
    <property type="molecule type" value="Genomic_DNA"/>
</dbReference>
<sequence>MGRRYRVGIDVGGTFTDAALIDESTYSVISTKKIPTTHSAKEGVANGIVKIIESIITENNIYPEEIVFIAHGTTQATNALLEGDVSDVGVIGIGTGIEGAKTQSETNVGRIELAKGKFLNTHYEFIDSKFLHDGSLKNVFEKFKQKNINTIISAEAYSVDNPYNEDFIIEEAEKNGMTGTASHEISKLYGLKTRTRTAVINGSIISRMMETANMTEDSVKKSGIKSPLMIMRCDGGVMTIDEVRKRPILTMLSGPAAGVAGALMYEKISDGIFFEIGGTSTDISVIKNGKVMIKYAEIGGHKTYLNSLDVRTIGIAGGSMIKIENNKIVDVGPRSAHIAELDYETFVDDGEIEDPVVKYINPKESDEKNYAILETKSGKKYSYTLAGAANLIGMVPEGDYARGNIKETKKAYEALAKELNTSVEDVLETIMNIACSKVLKVVNEMKADYDLSESIITLVGGGGSASVIVPYLAKKTNYKYKIAKNAPYISTIGVALAMVREVVERTVANPTNDDIKNIRKEAKIAAMNSGANEKTIEIIVEIDSKKNIIRAIASGTTELRTKDLSNKILNKSELEDICLKSVKECEKSICIAETEKYSVYELEIIVKKFFGLIKKKYFPIRVIDNEGVIRLQKDSGFVYPTSKKTFKENLLNAIQENTKYGDAGEELPFVYILAAHRIIDLAGLANKEQIISIAEIELDEFEDEQELIILISK</sequence>
<evidence type="ECO:0000259" key="2">
    <source>
        <dbReference type="Pfam" id="PF05378"/>
    </source>
</evidence>
<comment type="caution">
    <text evidence="3">The sequence shown here is derived from an EMBL/GenBank/DDBJ whole genome shotgun (WGS) entry which is preliminary data.</text>
</comment>
<dbReference type="PANTHER" id="PTHR11365:SF23">
    <property type="entry name" value="HYPOTHETICAL 5-OXOPROLINASE (EUROFUNG)-RELATED"/>
    <property type="match status" value="1"/>
</dbReference>
<organism evidence="3 4">
    <name type="scientific">Oceanotoga teriensis</name>
    <dbReference type="NCBI Taxonomy" id="515440"/>
    <lineage>
        <taxon>Bacteria</taxon>
        <taxon>Thermotogati</taxon>
        <taxon>Thermotogota</taxon>
        <taxon>Thermotogae</taxon>
        <taxon>Petrotogales</taxon>
        <taxon>Petrotogaceae</taxon>
        <taxon>Oceanotoga</taxon>
    </lineage>
</organism>
<keyword evidence="4" id="KW-1185">Reference proteome</keyword>
<dbReference type="SUPFAM" id="SSF53067">
    <property type="entry name" value="Actin-like ATPase domain"/>
    <property type="match status" value="1"/>
</dbReference>
<protein>
    <submittedName>
        <fullName evidence="3">N-methylhydantoinase A/oxoprolinase/acetone carboxylase beta subunit</fullName>
    </submittedName>
</protein>
<dbReference type="GO" id="GO:0006749">
    <property type="term" value="P:glutathione metabolic process"/>
    <property type="evidence" value="ECO:0007669"/>
    <property type="project" value="TreeGrafter"/>
</dbReference>
<proteinExistence type="predicted"/>
<dbReference type="GO" id="GO:0005829">
    <property type="term" value="C:cytosol"/>
    <property type="evidence" value="ECO:0007669"/>
    <property type="project" value="TreeGrafter"/>
</dbReference>
<dbReference type="Proteomes" id="UP000245921">
    <property type="component" value="Unassembled WGS sequence"/>
</dbReference>